<dbReference type="Proteomes" id="UP000018948">
    <property type="component" value="Unassembled WGS sequence"/>
</dbReference>
<dbReference type="EMBL" id="ANIY01002288">
    <property type="protein sequence ID" value="ETP42066.1"/>
    <property type="molecule type" value="Genomic_DNA"/>
</dbReference>
<proteinExistence type="predicted"/>
<comment type="caution">
    <text evidence="1">The sequence shown here is derived from an EMBL/GenBank/DDBJ whole genome shotgun (WGS) entry which is preliminary data.</text>
</comment>
<dbReference type="AlphaFoldDB" id="W2Z525"/>
<protein>
    <submittedName>
        <fullName evidence="1">Uncharacterized protein</fullName>
    </submittedName>
</protein>
<evidence type="ECO:0000313" key="2">
    <source>
        <dbReference type="Proteomes" id="UP000018948"/>
    </source>
</evidence>
<reference evidence="1" key="1">
    <citation type="submission" date="2013-11" db="EMBL/GenBank/DDBJ databases">
        <title>The Genome Sequence of Phytophthora parasitica P10297.</title>
        <authorList>
            <consortium name="The Broad Institute Genomics Platform"/>
            <person name="Russ C."/>
            <person name="Tyler B."/>
            <person name="Panabieres F."/>
            <person name="Shan W."/>
            <person name="Tripathy S."/>
            <person name="Grunwald N."/>
            <person name="Machado M."/>
            <person name="Johnson C.S."/>
            <person name="Walker B."/>
            <person name="Young S.K."/>
            <person name="Zeng Q."/>
            <person name="Gargeya S."/>
            <person name="Fitzgerald M."/>
            <person name="Haas B."/>
            <person name="Abouelleil A."/>
            <person name="Allen A.W."/>
            <person name="Alvarado L."/>
            <person name="Arachchi H.M."/>
            <person name="Berlin A.M."/>
            <person name="Chapman S.B."/>
            <person name="Gainer-Dewar J."/>
            <person name="Goldberg J."/>
            <person name="Griggs A."/>
            <person name="Gujja S."/>
            <person name="Hansen M."/>
            <person name="Howarth C."/>
            <person name="Imamovic A."/>
            <person name="Ireland A."/>
            <person name="Larimer J."/>
            <person name="McCowan C."/>
            <person name="Murphy C."/>
            <person name="Pearson M."/>
            <person name="Poon T.W."/>
            <person name="Priest M."/>
            <person name="Roberts A."/>
            <person name="Saif S."/>
            <person name="Shea T."/>
            <person name="Sisk P."/>
            <person name="Sykes S."/>
            <person name="Wortman J."/>
            <person name="Nusbaum C."/>
            <person name="Birren B."/>
        </authorList>
    </citation>
    <scope>NUCLEOTIDE SEQUENCE [LARGE SCALE GENOMIC DNA]</scope>
    <source>
        <strain evidence="1">P10297</strain>
    </source>
</reference>
<organism evidence="1 2">
    <name type="scientific">Phytophthora nicotianae P10297</name>
    <dbReference type="NCBI Taxonomy" id="1317064"/>
    <lineage>
        <taxon>Eukaryota</taxon>
        <taxon>Sar</taxon>
        <taxon>Stramenopiles</taxon>
        <taxon>Oomycota</taxon>
        <taxon>Peronosporomycetes</taxon>
        <taxon>Peronosporales</taxon>
        <taxon>Peronosporaceae</taxon>
        <taxon>Phytophthora</taxon>
    </lineage>
</organism>
<name>W2Z525_PHYNI</name>
<sequence length="32" mass="3582">MGIGLRLYRQESPSASAFGYRDYNVSSEPRSS</sequence>
<accession>W2Z525</accession>
<evidence type="ECO:0000313" key="1">
    <source>
        <dbReference type="EMBL" id="ETP42066.1"/>
    </source>
</evidence>
<gene>
    <name evidence="1" type="ORF">F442_10990</name>
</gene>